<sequence length="145" mass="16249">MAANTSNGPELMTMTEELAAGPNFAAVSTVFPSGKIQTQMIWVGMLDGTMVLNTETHRAKTRNVGQDERITVLVRDEADPYRYAEVRGRVTETTTGARARSHLDQLAQKYTGHDYPEENIKSERVILWIEPERQTLVDQKRGVGE</sequence>
<gene>
    <name evidence="3" type="ORF">GIY23_10180</name>
</gene>
<dbReference type="KEGG" id="sace:GIY23_10180"/>
<dbReference type="PANTHER" id="PTHR35176">
    <property type="entry name" value="HEME OXYGENASE HI_0854-RELATED"/>
    <property type="match status" value="1"/>
</dbReference>
<evidence type="ECO:0000259" key="2">
    <source>
        <dbReference type="Pfam" id="PF01243"/>
    </source>
</evidence>
<dbReference type="InterPro" id="IPR052019">
    <property type="entry name" value="F420H2_bilvrd_red/Heme_oxyg"/>
</dbReference>
<reference evidence="4" key="1">
    <citation type="submission" date="2019-11" db="EMBL/GenBank/DDBJ databases">
        <title>The complete genome sequence of Saccharopolyspora sp. E2A.</title>
        <authorList>
            <person name="Zhang G."/>
        </authorList>
    </citation>
    <scope>NUCLEOTIDE SEQUENCE [LARGE SCALE GENOMIC DNA]</scope>
    <source>
        <strain evidence="4">E2A</strain>
    </source>
</reference>
<evidence type="ECO:0000256" key="1">
    <source>
        <dbReference type="ARBA" id="ARBA00023002"/>
    </source>
</evidence>
<feature type="domain" description="Pyridoxamine 5'-phosphate oxidase N-terminal" evidence="2">
    <location>
        <begin position="17"/>
        <end position="134"/>
    </location>
</feature>
<dbReference type="InterPro" id="IPR011576">
    <property type="entry name" value="Pyridox_Oxase_N"/>
</dbReference>
<dbReference type="Gene3D" id="2.30.110.10">
    <property type="entry name" value="Electron Transport, Fmn-binding Protein, Chain A"/>
    <property type="match status" value="1"/>
</dbReference>
<dbReference type="PANTHER" id="PTHR35176:SF6">
    <property type="entry name" value="HEME OXYGENASE HI_0854-RELATED"/>
    <property type="match status" value="1"/>
</dbReference>
<dbReference type="Pfam" id="PF01243">
    <property type="entry name" value="PNPOx_N"/>
    <property type="match status" value="1"/>
</dbReference>
<name>A0A5Q3QG97_9PSEU</name>
<dbReference type="GO" id="GO:0070967">
    <property type="term" value="F:coenzyme F420 binding"/>
    <property type="evidence" value="ECO:0007669"/>
    <property type="project" value="TreeGrafter"/>
</dbReference>
<dbReference type="AlphaFoldDB" id="A0A5Q3QG97"/>
<dbReference type="EMBL" id="CP045929">
    <property type="protein sequence ID" value="QGK69837.1"/>
    <property type="molecule type" value="Genomic_DNA"/>
</dbReference>
<dbReference type="InterPro" id="IPR012349">
    <property type="entry name" value="Split_barrel_FMN-bd"/>
</dbReference>
<keyword evidence="1" id="KW-0560">Oxidoreductase</keyword>
<organism evidence="3 4">
    <name type="scientific">Allosaccharopolyspora coralli</name>
    <dbReference type="NCBI Taxonomy" id="2665642"/>
    <lineage>
        <taxon>Bacteria</taxon>
        <taxon>Bacillati</taxon>
        <taxon>Actinomycetota</taxon>
        <taxon>Actinomycetes</taxon>
        <taxon>Pseudonocardiales</taxon>
        <taxon>Pseudonocardiaceae</taxon>
        <taxon>Allosaccharopolyspora</taxon>
    </lineage>
</organism>
<dbReference type="NCBIfam" id="TIGR03618">
    <property type="entry name" value="Rv1155_F420"/>
    <property type="match status" value="1"/>
</dbReference>
<protein>
    <submittedName>
        <fullName evidence="3">TIGR03618 family F420-dependent PPOX class oxidoreductase</fullName>
    </submittedName>
</protein>
<dbReference type="GO" id="GO:0005829">
    <property type="term" value="C:cytosol"/>
    <property type="evidence" value="ECO:0007669"/>
    <property type="project" value="TreeGrafter"/>
</dbReference>
<dbReference type="SUPFAM" id="SSF50475">
    <property type="entry name" value="FMN-binding split barrel"/>
    <property type="match status" value="1"/>
</dbReference>
<keyword evidence="4" id="KW-1185">Reference proteome</keyword>
<proteinExistence type="predicted"/>
<evidence type="ECO:0000313" key="4">
    <source>
        <dbReference type="Proteomes" id="UP000371041"/>
    </source>
</evidence>
<evidence type="ECO:0000313" key="3">
    <source>
        <dbReference type="EMBL" id="QGK69837.1"/>
    </source>
</evidence>
<dbReference type="InterPro" id="IPR019920">
    <property type="entry name" value="F420-binding_dom_put"/>
</dbReference>
<dbReference type="Proteomes" id="UP000371041">
    <property type="component" value="Chromosome"/>
</dbReference>
<accession>A0A5Q3QG97</accession>
<dbReference type="RefSeq" id="WP_154076430.1">
    <property type="nucleotide sequence ID" value="NZ_CP045929.1"/>
</dbReference>
<dbReference type="GO" id="GO:0016627">
    <property type="term" value="F:oxidoreductase activity, acting on the CH-CH group of donors"/>
    <property type="evidence" value="ECO:0007669"/>
    <property type="project" value="TreeGrafter"/>
</dbReference>